<accession>A0A2M9R501</accession>
<sequence length="146" mass="16312">MIQTSTINGVNYVYVNDVPFDSCELLIPGGTVFHISDGLTSNLQFPFLNVWPFAGNVLQGPGQTSNLPIATLPLPPVGNTPNRFKFQYMKFRLKGGYDDGFGYNGNLGGNGPHSETGTYHTPPGEPYEMFYVWYNDIHYFEFTDNL</sequence>
<dbReference type="EMBL" id="NIPO01000001">
    <property type="protein sequence ID" value="PJR03931.1"/>
    <property type="molecule type" value="Genomic_DNA"/>
</dbReference>
<dbReference type="RefSeq" id="WP_100677497.1">
    <property type="nucleotide sequence ID" value="NZ_NIPO01000001.1"/>
</dbReference>
<proteinExistence type="predicted"/>
<protein>
    <submittedName>
        <fullName evidence="1">Uncharacterized protein</fullName>
    </submittedName>
</protein>
<reference evidence="1 2" key="1">
    <citation type="submission" date="2017-06" db="EMBL/GenBank/DDBJ databases">
        <title>Description of Avrilella dinanensis gen. nov. sp. nov.</title>
        <authorList>
            <person name="Leyer C."/>
            <person name="Sassi M."/>
            <person name="Minet J."/>
            <person name="Kayal S."/>
            <person name="Cattoir V."/>
        </authorList>
    </citation>
    <scope>NUCLEOTIDE SEQUENCE [LARGE SCALE GENOMIC DNA]</scope>
    <source>
        <strain evidence="1 2">UR159</strain>
    </source>
</reference>
<comment type="caution">
    <text evidence="1">The sequence shown here is derived from an EMBL/GenBank/DDBJ whole genome shotgun (WGS) entry which is preliminary data.</text>
</comment>
<dbReference type="Proteomes" id="UP000231960">
    <property type="component" value="Unassembled WGS sequence"/>
</dbReference>
<evidence type="ECO:0000313" key="2">
    <source>
        <dbReference type="Proteomes" id="UP000231960"/>
    </source>
</evidence>
<name>A0A2M9R501_9FLAO</name>
<gene>
    <name evidence="1" type="ORF">CDL10_04870</name>
</gene>
<organism evidence="1 2">
    <name type="scientific">Avrilella dinanensis</name>
    <dbReference type="NCBI Taxonomy" id="2008672"/>
    <lineage>
        <taxon>Bacteria</taxon>
        <taxon>Pseudomonadati</taxon>
        <taxon>Bacteroidota</taxon>
        <taxon>Flavobacteriia</taxon>
        <taxon>Flavobacteriales</taxon>
        <taxon>Flavobacteriaceae</taxon>
        <taxon>Avrilella</taxon>
    </lineage>
</organism>
<dbReference type="AlphaFoldDB" id="A0A2M9R501"/>
<keyword evidence="2" id="KW-1185">Reference proteome</keyword>
<evidence type="ECO:0000313" key="1">
    <source>
        <dbReference type="EMBL" id="PJR03931.1"/>
    </source>
</evidence>